<comment type="caution">
    <text evidence="2">The sequence shown here is derived from an EMBL/GenBank/DDBJ whole genome shotgun (WGS) entry which is preliminary data.</text>
</comment>
<name>A0A933RUX6_RHOPL</name>
<dbReference type="InterPro" id="IPR016181">
    <property type="entry name" value="Acyl_CoA_acyltransferase"/>
</dbReference>
<feature type="domain" description="N-acyl amino acid synthase FeeM catalytic core" evidence="1">
    <location>
        <begin position="52"/>
        <end position="192"/>
    </location>
</feature>
<dbReference type="Proteomes" id="UP000782519">
    <property type="component" value="Unassembled WGS sequence"/>
</dbReference>
<evidence type="ECO:0000313" key="2">
    <source>
        <dbReference type="EMBL" id="MBI5129070.1"/>
    </source>
</evidence>
<protein>
    <recommendedName>
        <fullName evidence="1">N-acyl amino acid synthase FeeM catalytic core domain-containing protein</fullName>
    </recommendedName>
</protein>
<reference evidence="2" key="1">
    <citation type="submission" date="2020-07" db="EMBL/GenBank/DDBJ databases">
        <title>Huge and variable diversity of episymbiotic CPR bacteria and DPANN archaea in groundwater ecosystems.</title>
        <authorList>
            <person name="He C.Y."/>
            <person name="Keren R."/>
            <person name="Whittaker M."/>
            <person name="Farag I.F."/>
            <person name="Doudna J."/>
            <person name="Cate J.H.D."/>
            <person name="Banfield J.F."/>
        </authorList>
    </citation>
    <scope>NUCLEOTIDE SEQUENCE</scope>
    <source>
        <strain evidence="2">NC_groundwater_1818_Pr3_B-0.1um_66_35</strain>
    </source>
</reference>
<organism evidence="2 3">
    <name type="scientific">Rhodopseudomonas palustris</name>
    <dbReference type="NCBI Taxonomy" id="1076"/>
    <lineage>
        <taxon>Bacteria</taxon>
        <taxon>Pseudomonadati</taxon>
        <taxon>Pseudomonadota</taxon>
        <taxon>Alphaproteobacteria</taxon>
        <taxon>Hyphomicrobiales</taxon>
        <taxon>Nitrobacteraceae</taxon>
        <taxon>Rhodopseudomonas</taxon>
    </lineage>
</organism>
<accession>A0A933RUX6</accession>
<proteinExistence type="predicted"/>
<dbReference type="Gene3D" id="3.40.630.30">
    <property type="match status" value="1"/>
</dbReference>
<gene>
    <name evidence="2" type="ORF">HZA66_06485</name>
</gene>
<dbReference type="Pfam" id="PF21926">
    <property type="entry name" value="FeeM"/>
    <property type="match status" value="1"/>
</dbReference>
<dbReference type="AlphaFoldDB" id="A0A933RUX6"/>
<dbReference type="SUPFAM" id="SSF55729">
    <property type="entry name" value="Acyl-CoA N-acyltransferases (Nat)"/>
    <property type="match status" value="1"/>
</dbReference>
<dbReference type="EMBL" id="JACRJB010000016">
    <property type="protein sequence ID" value="MBI5129070.1"/>
    <property type="molecule type" value="Genomic_DNA"/>
</dbReference>
<evidence type="ECO:0000313" key="3">
    <source>
        <dbReference type="Proteomes" id="UP000782519"/>
    </source>
</evidence>
<evidence type="ECO:0000259" key="1">
    <source>
        <dbReference type="Pfam" id="PF21926"/>
    </source>
</evidence>
<sequence length="260" mass="27938">MPGRDSRLDSRLDSWLDSWGDADLASVWPSAAMTSGDARIGIARTRADLISVGRLRYERYVAREGKQYGCTDHVGKTFIEPLDRLSLNFFATVNGRVAGAVRLVRASDAPADRHLALLVEAARPADPATTVVNSRFAVRPEMAARALIVPMFQQVYRSGLLAGARQCLLATRTELIPLFGKFGFVPLGRTLNDPVAGHLEILALDAFDFAHLASVASPYLPIARSLLGRLVDAEDAAGRALGFAEAAAASDSLRPAVVAR</sequence>
<dbReference type="InterPro" id="IPR054597">
    <property type="entry name" value="FeeM_cat"/>
</dbReference>